<dbReference type="GO" id="GO:0006612">
    <property type="term" value="P:protein targeting to membrane"/>
    <property type="evidence" value="ECO:0007669"/>
    <property type="project" value="TreeGrafter"/>
</dbReference>
<dbReference type="GO" id="GO:0019706">
    <property type="term" value="F:protein-cysteine S-palmitoyltransferase activity"/>
    <property type="evidence" value="ECO:0007669"/>
    <property type="project" value="TreeGrafter"/>
</dbReference>
<feature type="region of interest" description="Disordered" evidence="1">
    <location>
        <begin position="1"/>
        <end position="23"/>
    </location>
</feature>
<feature type="compositionally biased region" description="Polar residues" evidence="1">
    <location>
        <begin position="1"/>
        <end position="10"/>
    </location>
</feature>
<evidence type="ECO:0000313" key="4">
    <source>
        <dbReference type="Proteomes" id="UP000015102"/>
    </source>
</evidence>
<evidence type="ECO:0000256" key="2">
    <source>
        <dbReference type="SAM" id="Phobius"/>
    </source>
</evidence>
<feature type="region of interest" description="Disordered" evidence="1">
    <location>
        <begin position="547"/>
        <end position="570"/>
    </location>
</feature>
<evidence type="ECO:0000256" key="1">
    <source>
        <dbReference type="SAM" id="MobiDB-lite"/>
    </source>
</evidence>
<dbReference type="AlphaFoldDB" id="T1GVY6"/>
<feature type="transmembrane region" description="Helical" evidence="2">
    <location>
        <begin position="112"/>
        <end position="133"/>
    </location>
</feature>
<keyword evidence="2" id="KW-0812">Transmembrane</keyword>
<sequence length="707" mass="78597">MLPEQTNTIKNATAGAGSTNSTGAAKINQSTIINLRHSEIEVAEPPKEKRKRIISFQDKLVEAPYRRGRRVHGLQLPLHPQQIFGWIVLLIFGFSAYFVLIPAFRLDLQGPLYGLLTGLGLIHVVSHLTALLLDPADKELRRVHRNDRIVPEFDRTKHSHVIENGRCHLCNIRISGQRTKHCSVCNKCVGKFDHHCKCRGSGHFAAVISQLVLYHVDPSWLNLWWSTTSLTSPTYQNVTTIVAATITPDSLDTLPVNETVMELVPNNINITTNSNESIFLFNETVSSTVESIILNGSEEVTMEVNVATGEQIGFHDTIFLIFIGFLGVLAAITAGLLLHLCFFHIYISFLGVTTFEYIRNQRDNSIPSTQAATAAASGANPSDPKTDVYFCSTLSNPNDVMEHNSDERRPSSLHCCENSREYHQTAVKTYYMCTMLEEGSSTAPATSDESSSNDDKTKTFHCCSQFARQTIQFTEQCTFCRVKLRESSKDGSYLKTISKHRWKRKWTCCGSVPDSPDVPNDIISSISRNVHENDVKDVEPIQKAKVPINTSSSSSSFSTEGSSSLKSNDDDITTIPIETILPTTIIRNNGELTMPVLPPPTRRKIPPNPTDLEELAETLSQQQQQLRIPPVNYRRQRRKHFMRTRSPTLSPIHESGLSNPTSPQPCRHNATTSNCSPVIINKLCSGNGSQQSLNKSSSNGSFTESSD</sequence>
<dbReference type="OMA" id="KWNCCAS"/>
<dbReference type="PROSITE" id="PS50216">
    <property type="entry name" value="DHHC"/>
    <property type="match status" value="1"/>
</dbReference>
<dbReference type="Proteomes" id="UP000015102">
    <property type="component" value="Unassembled WGS sequence"/>
</dbReference>
<protein>
    <recommendedName>
        <fullName evidence="5">Palmitoyltransferase</fullName>
    </recommendedName>
</protein>
<dbReference type="EMBL" id="CAQQ02189304">
    <property type="status" value="NOT_ANNOTATED_CDS"/>
    <property type="molecule type" value="Genomic_DNA"/>
</dbReference>
<feature type="region of interest" description="Disordered" evidence="1">
    <location>
        <begin position="685"/>
        <end position="707"/>
    </location>
</feature>
<reference evidence="4" key="1">
    <citation type="submission" date="2013-02" db="EMBL/GenBank/DDBJ databases">
        <authorList>
            <person name="Hughes D."/>
        </authorList>
    </citation>
    <scope>NUCLEOTIDE SEQUENCE</scope>
    <source>
        <strain>Durham</strain>
        <strain evidence="4">NC isolate 2 -- Noor lab</strain>
    </source>
</reference>
<accession>T1GVY6</accession>
<dbReference type="EnsemblMetazoa" id="MESCA007954-RA">
    <property type="protein sequence ID" value="MESCA007954-PA"/>
    <property type="gene ID" value="MESCA007954"/>
</dbReference>
<feature type="region of interest" description="Disordered" evidence="1">
    <location>
        <begin position="642"/>
        <end position="670"/>
    </location>
</feature>
<dbReference type="InterPro" id="IPR039859">
    <property type="entry name" value="PFA4/ZDH16/20/ERF2-like"/>
</dbReference>
<evidence type="ECO:0008006" key="5">
    <source>
        <dbReference type="Google" id="ProtNLM"/>
    </source>
</evidence>
<feature type="compositionally biased region" description="Low complexity" evidence="1">
    <location>
        <begin position="11"/>
        <end position="23"/>
    </location>
</feature>
<feature type="transmembrane region" description="Helical" evidence="2">
    <location>
        <begin position="318"/>
        <end position="347"/>
    </location>
</feature>
<keyword evidence="4" id="KW-1185">Reference proteome</keyword>
<dbReference type="STRING" id="36166.T1GVY6"/>
<evidence type="ECO:0000313" key="3">
    <source>
        <dbReference type="EnsemblMetazoa" id="MESCA007954-PA"/>
    </source>
</evidence>
<proteinExistence type="predicted"/>
<feature type="compositionally biased region" description="Low complexity" evidence="1">
    <location>
        <begin position="551"/>
        <end position="566"/>
    </location>
</feature>
<reference evidence="3" key="2">
    <citation type="submission" date="2015-06" db="UniProtKB">
        <authorList>
            <consortium name="EnsemblMetazoa"/>
        </authorList>
    </citation>
    <scope>IDENTIFICATION</scope>
</reference>
<organism evidence="3 4">
    <name type="scientific">Megaselia scalaris</name>
    <name type="common">Humpbacked fly</name>
    <name type="synonym">Phora scalaris</name>
    <dbReference type="NCBI Taxonomy" id="36166"/>
    <lineage>
        <taxon>Eukaryota</taxon>
        <taxon>Metazoa</taxon>
        <taxon>Ecdysozoa</taxon>
        <taxon>Arthropoda</taxon>
        <taxon>Hexapoda</taxon>
        <taxon>Insecta</taxon>
        <taxon>Pterygota</taxon>
        <taxon>Neoptera</taxon>
        <taxon>Endopterygota</taxon>
        <taxon>Diptera</taxon>
        <taxon>Brachycera</taxon>
        <taxon>Muscomorpha</taxon>
        <taxon>Platypezoidea</taxon>
        <taxon>Phoridae</taxon>
        <taxon>Megaseliini</taxon>
        <taxon>Megaselia</taxon>
    </lineage>
</organism>
<dbReference type="GO" id="GO:0005783">
    <property type="term" value="C:endoplasmic reticulum"/>
    <property type="evidence" value="ECO:0007669"/>
    <property type="project" value="TreeGrafter"/>
</dbReference>
<dbReference type="GO" id="GO:0005794">
    <property type="term" value="C:Golgi apparatus"/>
    <property type="evidence" value="ECO:0007669"/>
    <property type="project" value="TreeGrafter"/>
</dbReference>
<dbReference type="HOGENOM" id="CLU_006225_0_0_1"/>
<keyword evidence="2" id="KW-0472">Membrane</keyword>
<feature type="transmembrane region" description="Helical" evidence="2">
    <location>
        <begin position="83"/>
        <end position="106"/>
    </location>
</feature>
<dbReference type="PANTHER" id="PTHR22883">
    <property type="entry name" value="ZINC FINGER DHHC DOMAIN CONTAINING PROTEIN"/>
    <property type="match status" value="1"/>
</dbReference>
<keyword evidence="2" id="KW-1133">Transmembrane helix</keyword>
<name>T1GVY6_MEGSC</name>